<gene>
    <name evidence="1" type="ORF">SAMN06264849_11041</name>
</gene>
<evidence type="ECO:0000313" key="1">
    <source>
        <dbReference type="EMBL" id="SMO85690.1"/>
    </source>
</evidence>
<dbReference type="Proteomes" id="UP000315636">
    <property type="component" value="Unassembled WGS sequence"/>
</dbReference>
<proteinExistence type="predicted"/>
<dbReference type="RefSeq" id="WP_185956309.1">
    <property type="nucleotide sequence ID" value="NZ_FXTI01000010.1"/>
</dbReference>
<accession>A0A521ERG5</accession>
<sequence>MKDKKPRLLTKAIRGGFPAEHPFPAIQQKEADSFHFFLLEKRDAETDITPSHFFMNLKPDLPAKVFNWKYLHFDGFEGESVGRCG</sequence>
<dbReference type="AlphaFoldDB" id="A0A521ERG5"/>
<dbReference type="EMBL" id="FXTI01000010">
    <property type="protein sequence ID" value="SMO85690.1"/>
    <property type="molecule type" value="Genomic_DNA"/>
</dbReference>
<keyword evidence="2" id="KW-1185">Reference proteome</keyword>
<protein>
    <submittedName>
        <fullName evidence="1">Uncharacterized protein</fullName>
    </submittedName>
</protein>
<name>A0A521ERG5_9BACL</name>
<organism evidence="1 2">
    <name type="scientific">Melghirimyces algeriensis</name>
    <dbReference type="NCBI Taxonomy" id="910412"/>
    <lineage>
        <taxon>Bacteria</taxon>
        <taxon>Bacillati</taxon>
        <taxon>Bacillota</taxon>
        <taxon>Bacilli</taxon>
        <taxon>Bacillales</taxon>
        <taxon>Thermoactinomycetaceae</taxon>
        <taxon>Melghirimyces</taxon>
    </lineage>
</organism>
<reference evidence="1 2" key="1">
    <citation type="submission" date="2017-05" db="EMBL/GenBank/DDBJ databases">
        <authorList>
            <person name="Varghese N."/>
            <person name="Submissions S."/>
        </authorList>
    </citation>
    <scope>NUCLEOTIDE SEQUENCE [LARGE SCALE GENOMIC DNA]</scope>
    <source>
        <strain evidence="1 2">DSM 45474</strain>
    </source>
</reference>
<evidence type="ECO:0000313" key="2">
    <source>
        <dbReference type="Proteomes" id="UP000315636"/>
    </source>
</evidence>